<evidence type="ECO:0000313" key="1">
    <source>
        <dbReference type="EMBL" id="GGJ32657.1"/>
    </source>
</evidence>
<gene>
    <name evidence="1" type="ORF">GCM10008938_18610</name>
</gene>
<sequence>MDQLLAFHIPAHPGELEVPLLLALDLLRSGSFVSLLPAAWIEADVQAGAAQHANPGHAELGVGCVG</sequence>
<reference evidence="2" key="1">
    <citation type="journal article" date="2019" name="Int. J. Syst. Evol. Microbiol.">
        <title>The Global Catalogue of Microorganisms (GCM) 10K type strain sequencing project: providing services to taxonomists for standard genome sequencing and annotation.</title>
        <authorList>
            <consortium name="The Broad Institute Genomics Platform"/>
            <consortium name="The Broad Institute Genome Sequencing Center for Infectious Disease"/>
            <person name="Wu L."/>
            <person name="Ma J."/>
        </authorList>
    </citation>
    <scope>NUCLEOTIDE SEQUENCE [LARGE SCALE GENOMIC DNA]</scope>
    <source>
        <strain evidence="2">JCM 14370</strain>
    </source>
</reference>
<dbReference type="Proteomes" id="UP000632222">
    <property type="component" value="Unassembled WGS sequence"/>
</dbReference>
<protein>
    <submittedName>
        <fullName evidence="1">Uncharacterized protein</fullName>
    </submittedName>
</protein>
<comment type="caution">
    <text evidence="1">The sequence shown here is derived from an EMBL/GenBank/DDBJ whole genome shotgun (WGS) entry which is preliminary data.</text>
</comment>
<name>A0ABQ2D0K5_9DEIO</name>
<evidence type="ECO:0000313" key="2">
    <source>
        <dbReference type="Proteomes" id="UP000632222"/>
    </source>
</evidence>
<organism evidence="1 2">
    <name type="scientific">Deinococcus roseus</name>
    <dbReference type="NCBI Taxonomy" id="392414"/>
    <lineage>
        <taxon>Bacteria</taxon>
        <taxon>Thermotogati</taxon>
        <taxon>Deinococcota</taxon>
        <taxon>Deinococci</taxon>
        <taxon>Deinococcales</taxon>
        <taxon>Deinococcaceae</taxon>
        <taxon>Deinococcus</taxon>
    </lineage>
</organism>
<dbReference type="RefSeq" id="WP_189002409.1">
    <property type="nucleotide sequence ID" value="NZ_BMOD01000005.1"/>
</dbReference>
<dbReference type="EMBL" id="BMOD01000005">
    <property type="protein sequence ID" value="GGJ32657.1"/>
    <property type="molecule type" value="Genomic_DNA"/>
</dbReference>
<proteinExistence type="predicted"/>
<accession>A0ABQ2D0K5</accession>
<keyword evidence="2" id="KW-1185">Reference proteome</keyword>